<comment type="cofactor">
    <cofactor evidence="5">
        <name>Mg(2+)</name>
        <dbReference type="ChEBI" id="CHEBI:18420"/>
    </cofactor>
</comment>
<feature type="domain" description="MoaB/Mog" evidence="7">
    <location>
        <begin position="445"/>
        <end position="589"/>
    </location>
</feature>
<dbReference type="InterPro" id="IPR005110">
    <property type="entry name" value="MoeA_linker/N"/>
</dbReference>
<dbReference type="SUPFAM" id="SSF63867">
    <property type="entry name" value="MoeA C-terminal domain-like"/>
    <property type="match status" value="1"/>
</dbReference>
<dbReference type="InterPro" id="IPR001453">
    <property type="entry name" value="MoaB/Mog_dom"/>
</dbReference>
<dbReference type="AlphaFoldDB" id="A0A0D2VKU4"/>
<dbReference type="CDD" id="cd00887">
    <property type="entry name" value="MoeA"/>
    <property type="match status" value="1"/>
</dbReference>
<dbReference type="GO" id="GO:0061598">
    <property type="term" value="F:molybdopterin adenylyltransferase activity"/>
    <property type="evidence" value="ECO:0007669"/>
    <property type="project" value="UniProtKB-UniRule"/>
</dbReference>
<accession>A0A0D2VKU4</accession>
<organism evidence="8 9">
    <name type="scientific">Capsaspora owczarzaki (strain ATCC 30864)</name>
    <dbReference type="NCBI Taxonomy" id="595528"/>
    <lineage>
        <taxon>Eukaryota</taxon>
        <taxon>Filasterea</taxon>
        <taxon>Capsaspora</taxon>
    </lineage>
</organism>
<keyword evidence="4 5" id="KW-0501">Molybdenum cofactor biosynthesis</keyword>
<keyword evidence="5" id="KW-0808">Transferase</keyword>
<keyword evidence="9" id="KW-1185">Reference proteome</keyword>
<evidence type="ECO:0000256" key="1">
    <source>
        <dbReference type="ARBA" id="ARBA00005046"/>
    </source>
</evidence>
<dbReference type="UniPathway" id="UPA00344"/>
<comment type="function">
    <text evidence="5">Catalyzes two steps in the biosynthesis of the molybdenum cofactor. In the first step, molybdopterin is adenylated. Subsequently, molybdate is inserted into adenylated molybdopterin and AMP is released.</text>
</comment>
<dbReference type="InterPro" id="IPR005111">
    <property type="entry name" value="MoeA_C_domain_IV"/>
</dbReference>
<dbReference type="Gene3D" id="2.170.190.11">
    <property type="entry name" value="Molybdopterin biosynthesis moea protein, domain 3"/>
    <property type="match status" value="1"/>
</dbReference>
<keyword evidence="5" id="KW-0479">Metal-binding</keyword>
<dbReference type="eggNOG" id="KOG2371">
    <property type="taxonomic scope" value="Eukaryota"/>
</dbReference>
<feature type="compositionally biased region" description="Low complexity" evidence="6">
    <location>
        <begin position="193"/>
        <end position="209"/>
    </location>
</feature>
<evidence type="ECO:0000313" key="9">
    <source>
        <dbReference type="Proteomes" id="UP000008743"/>
    </source>
</evidence>
<dbReference type="Pfam" id="PF03453">
    <property type="entry name" value="MoeA_N"/>
    <property type="match status" value="1"/>
</dbReference>
<proteinExistence type="inferred from homology"/>
<feature type="domain" description="MoaB/Mog" evidence="7">
    <location>
        <begin position="8"/>
        <end position="151"/>
    </location>
</feature>
<evidence type="ECO:0000256" key="5">
    <source>
        <dbReference type="RuleBase" id="RU365090"/>
    </source>
</evidence>
<protein>
    <submittedName>
        <fullName evidence="8">Gphn protein</fullName>
    </submittedName>
</protein>
<dbReference type="SMART" id="SM00852">
    <property type="entry name" value="MoCF_biosynth"/>
    <property type="match status" value="2"/>
</dbReference>
<comment type="catalytic activity">
    <reaction evidence="5">
        <text>molybdopterin + ATP + H(+) = adenylyl-molybdopterin + diphosphate</text>
        <dbReference type="Rhea" id="RHEA:31331"/>
        <dbReference type="ChEBI" id="CHEBI:15378"/>
        <dbReference type="ChEBI" id="CHEBI:30616"/>
        <dbReference type="ChEBI" id="CHEBI:33019"/>
        <dbReference type="ChEBI" id="CHEBI:58698"/>
        <dbReference type="ChEBI" id="CHEBI:62727"/>
    </reaction>
</comment>
<dbReference type="InterPro" id="IPR036688">
    <property type="entry name" value="MoeA_C_domain_IV_sf"/>
</dbReference>
<dbReference type="PANTHER" id="PTHR10192:SF5">
    <property type="entry name" value="GEPHYRIN"/>
    <property type="match status" value="1"/>
</dbReference>
<dbReference type="Pfam" id="PF00994">
    <property type="entry name" value="MoCF_biosynth"/>
    <property type="match status" value="2"/>
</dbReference>
<dbReference type="GO" id="GO:0046872">
    <property type="term" value="F:metal ion binding"/>
    <property type="evidence" value="ECO:0007669"/>
    <property type="project" value="UniProtKB-UniRule"/>
</dbReference>
<gene>
    <name evidence="8" type="ORF">CAOG_001947</name>
</gene>
<keyword evidence="5" id="KW-0460">Magnesium</keyword>
<dbReference type="OrthoDB" id="4349954at2759"/>
<dbReference type="GO" id="GO:0005524">
    <property type="term" value="F:ATP binding"/>
    <property type="evidence" value="ECO:0007669"/>
    <property type="project" value="UniProtKB-UniRule"/>
</dbReference>
<dbReference type="GO" id="GO:0061599">
    <property type="term" value="F:molybdopterin molybdotransferase activity"/>
    <property type="evidence" value="ECO:0007669"/>
    <property type="project" value="UniProtKB-UniRule"/>
</dbReference>
<dbReference type="InterPro" id="IPR036425">
    <property type="entry name" value="MoaB/Mog-like_dom_sf"/>
</dbReference>
<dbReference type="InterPro" id="IPR008284">
    <property type="entry name" value="MoCF_biosynth_CS"/>
</dbReference>
<dbReference type="PhylomeDB" id="A0A0D2VKU4"/>
<evidence type="ECO:0000259" key="7">
    <source>
        <dbReference type="SMART" id="SM00852"/>
    </source>
</evidence>
<dbReference type="FunFam" id="3.40.980.10:FF:000001">
    <property type="entry name" value="Molybdopterin molybdenumtransferase"/>
    <property type="match status" value="1"/>
</dbReference>
<dbReference type="Pfam" id="PF03454">
    <property type="entry name" value="MoeA_C"/>
    <property type="match status" value="1"/>
</dbReference>
<dbReference type="InterPro" id="IPR038987">
    <property type="entry name" value="MoeA-like"/>
</dbReference>
<dbReference type="FunFam" id="2.170.190.11:FF:000001">
    <property type="entry name" value="Molybdopterin molybdenumtransferase"/>
    <property type="match status" value="1"/>
</dbReference>
<comment type="similarity">
    <text evidence="3">In the C-terminal section; belongs to the MoeA family.</text>
</comment>
<dbReference type="NCBIfam" id="NF045515">
    <property type="entry name" value="Glp_gephyrin"/>
    <property type="match status" value="1"/>
</dbReference>
<feature type="region of interest" description="Disordered" evidence="6">
    <location>
        <begin position="176"/>
        <end position="223"/>
    </location>
</feature>
<dbReference type="InterPro" id="IPR036135">
    <property type="entry name" value="MoeA_linker/N_sf"/>
</dbReference>
<sequence length="681" mass="71960">MATAMRVGVLTVSDSCADGTAVDTSGPNLCALLRSSGLAIQPEIHTALVRDERDDIAVTLKQWADQDGLRLILTTGGTGLAPRDATLLVIEREAPAIAQLMLIKSLEITPLAALSRARSGVRGKTLIVNLPGSKKASAECFQFILPILGHALDLIAGHAKQVKQTHAVLAQHPPLEPVPAEQSSATGPSAAGHSHAIAATQQQQQPQQHQHAHHHHSCDHHTDRFASDVSDDWKTLKSADPAQVARRQRHSPFPLFSVEEAQRIVQHEAAALLENLPLVELSLVDQQPSILLGHVCAKAVIAATPIPAFRASVKDGYAVLAADGEGVFAVVGGIAAGDAKLPAPLQSGQIARITTGAALPEGADAVVQVEDTELVEATADGQTELRVRILKRASGPGQDVRAVGSDIAVGECVLDVNSVIGPAELGLLASVGVTKVTAFAKPTMGILSTGNEVVSIDTATPLGPNQIRDSNRITLLAAAAEAGLHAKDFGIIQDDFEVMALRIKQVLNEVDVLVTTGGVSMGEKDLLKPVLDSLGATLHFGRVYMKPGKPTTLFTVKHNGRSKLIFGLPGNPVSALVTFHLYVVPSMRQMARSPHPNAPIVRAELAFPLRLDTRPEYHRVTLTYNHHKGKFVAASTGSQCSSRLLSVRSANGLLILPPRTTALADLPVGYEVDAMLLGHVL</sequence>
<comment type="similarity">
    <text evidence="5">Belongs to the MoeA family.</text>
</comment>
<evidence type="ECO:0000256" key="2">
    <source>
        <dbReference type="ARBA" id="ARBA00007589"/>
    </source>
</evidence>
<keyword evidence="5" id="KW-0500">Molybdenum</keyword>
<dbReference type="Gene3D" id="3.40.980.10">
    <property type="entry name" value="MoaB/Mog-like domain"/>
    <property type="match status" value="2"/>
</dbReference>
<dbReference type="PANTHER" id="PTHR10192">
    <property type="entry name" value="MOLYBDOPTERIN BIOSYNTHESIS PROTEIN"/>
    <property type="match status" value="1"/>
</dbReference>
<dbReference type="EMBL" id="KE346361">
    <property type="protein sequence ID" value="KJE90677.1"/>
    <property type="molecule type" value="Genomic_DNA"/>
</dbReference>
<dbReference type="PROSITE" id="PS01078">
    <property type="entry name" value="MOCF_BIOSYNTHESIS_1"/>
    <property type="match status" value="1"/>
</dbReference>
<comment type="pathway">
    <text evidence="1 5">Cofactor biosynthesis; molybdopterin biosynthesis.</text>
</comment>
<reference evidence="9" key="1">
    <citation type="submission" date="2011-02" db="EMBL/GenBank/DDBJ databases">
        <title>The Genome Sequence of Capsaspora owczarzaki ATCC 30864.</title>
        <authorList>
            <person name="Russ C."/>
            <person name="Cuomo C."/>
            <person name="Burger G."/>
            <person name="Gray M.W."/>
            <person name="Holland P.W.H."/>
            <person name="King N."/>
            <person name="Lang F.B.F."/>
            <person name="Roger A.J."/>
            <person name="Ruiz-Trillo I."/>
            <person name="Young S.K."/>
            <person name="Zeng Q."/>
            <person name="Gargeya S."/>
            <person name="Alvarado L."/>
            <person name="Berlin A."/>
            <person name="Chapman S.B."/>
            <person name="Chen Z."/>
            <person name="Freedman E."/>
            <person name="Gellesch M."/>
            <person name="Goldberg J."/>
            <person name="Griggs A."/>
            <person name="Gujja S."/>
            <person name="Heilman E."/>
            <person name="Heiman D."/>
            <person name="Howarth C."/>
            <person name="Mehta T."/>
            <person name="Neiman D."/>
            <person name="Pearson M."/>
            <person name="Roberts A."/>
            <person name="Saif S."/>
            <person name="Shea T."/>
            <person name="Shenoy N."/>
            <person name="Sisk P."/>
            <person name="Stolte C."/>
            <person name="Sykes S."/>
            <person name="White J."/>
            <person name="Yandava C."/>
            <person name="Haas B."/>
            <person name="Nusbaum C."/>
            <person name="Birren B."/>
        </authorList>
    </citation>
    <scope>NUCLEOTIDE SEQUENCE</scope>
    <source>
        <strain evidence="9">ATCC 30864</strain>
    </source>
</reference>
<comment type="similarity">
    <text evidence="2">In the N-terminal section; belongs to the MoaB/Mog family.</text>
</comment>
<dbReference type="Gene3D" id="2.40.340.10">
    <property type="entry name" value="MoeA, C-terminal, domain IV"/>
    <property type="match status" value="1"/>
</dbReference>
<dbReference type="InParanoid" id="A0A0D2VKU4"/>
<dbReference type="SUPFAM" id="SSF53218">
    <property type="entry name" value="Molybdenum cofactor biosynthesis proteins"/>
    <property type="match status" value="2"/>
</dbReference>
<dbReference type="NCBIfam" id="TIGR00177">
    <property type="entry name" value="molyb_syn"/>
    <property type="match status" value="2"/>
</dbReference>
<dbReference type="Proteomes" id="UP000008743">
    <property type="component" value="Unassembled WGS sequence"/>
</dbReference>
<dbReference type="SUPFAM" id="SSF63882">
    <property type="entry name" value="MoeA N-terminal region -like"/>
    <property type="match status" value="1"/>
</dbReference>
<evidence type="ECO:0000313" key="8">
    <source>
        <dbReference type="EMBL" id="KJE90677.1"/>
    </source>
</evidence>
<evidence type="ECO:0000256" key="6">
    <source>
        <dbReference type="SAM" id="MobiDB-lite"/>
    </source>
</evidence>
<dbReference type="Gene3D" id="3.90.105.10">
    <property type="entry name" value="Molybdopterin biosynthesis moea protein, domain 2"/>
    <property type="match status" value="1"/>
</dbReference>
<dbReference type="GO" id="GO:0005829">
    <property type="term" value="C:cytosol"/>
    <property type="evidence" value="ECO:0007669"/>
    <property type="project" value="TreeGrafter"/>
</dbReference>
<comment type="catalytic activity">
    <reaction evidence="5">
        <text>adenylyl-molybdopterin + molybdate = Mo-molybdopterin + AMP + H(+)</text>
        <dbReference type="Rhea" id="RHEA:35047"/>
        <dbReference type="ChEBI" id="CHEBI:15378"/>
        <dbReference type="ChEBI" id="CHEBI:36264"/>
        <dbReference type="ChEBI" id="CHEBI:62727"/>
        <dbReference type="ChEBI" id="CHEBI:71302"/>
        <dbReference type="ChEBI" id="CHEBI:456215"/>
    </reaction>
</comment>
<dbReference type="CDD" id="cd00886">
    <property type="entry name" value="MogA_MoaB"/>
    <property type="match status" value="1"/>
</dbReference>
<name>A0A0D2VKU4_CAPO3</name>
<evidence type="ECO:0000256" key="4">
    <source>
        <dbReference type="ARBA" id="ARBA00023150"/>
    </source>
</evidence>
<dbReference type="STRING" id="595528.A0A0D2VKU4"/>
<evidence type="ECO:0000256" key="3">
    <source>
        <dbReference type="ARBA" id="ARBA00008339"/>
    </source>
</evidence>
<dbReference type="GO" id="GO:0006777">
    <property type="term" value="P:Mo-molybdopterin cofactor biosynthetic process"/>
    <property type="evidence" value="ECO:0007669"/>
    <property type="project" value="UniProtKB-UniRule"/>
</dbReference>